<dbReference type="PANTHER" id="PTHR37928:SF2">
    <property type="entry name" value="GPI ANCHORED CFEM DOMAIN PROTEIN (AFU_ORTHOLOGUE AFUA_6G10580)"/>
    <property type="match status" value="1"/>
</dbReference>
<keyword evidence="12" id="KW-1015">Disulfide bond</keyword>
<feature type="compositionally biased region" description="Low complexity" evidence="16">
    <location>
        <begin position="249"/>
        <end position="270"/>
    </location>
</feature>
<evidence type="ECO:0000313" key="20">
    <source>
        <dbReference type="EMBL" id="KIM96228.1"/>
    </source>
</evidence>
<evidence type="ECO:0000256" key="12">
    <source>
        <dbReference type="ARBA" id="ARBA00023157"/>
    </source>
</evidence>
<evidence type="ECO:0000256" key="18">
    <source>
        <dbReference type="SAM" id="SignalP"/>
    </source>
</evidence>
<dbReference type="GO" id="GO:0046872">
    <property type="term" value="F:metal ion binding"/>
    <property type="evidence" value="ECO:0007669"/>
    <property type="project" value="UniProtKB-KW"/>
</dbReference>
<evidence type="ECO:0000256" key="4">
    <source>
        <dbReference type="ARBA" id="ARBA00022475"/>
    </source>
</evidence>
<comment type="subcellular location">
    <subcellularLocation>
        <location evidence="1">Cell membrane</location>
        <topology evidence="1">Lipid-anchor</topology>
        <topology evidence="1">GPI-anchor</topology>
    </subcellularLocation>
    <subcellularLocation>
        <location evidence="2">Secreted</location>
    </subcellularLocation>
</comment>
<feature type="chain" id="PRO_5002162426" description="CFEM domain-containing protein" evidence="18">
    <location>
        <begin position="29"/>
        <end position="319"/>
    </location>
</feature>
<feature type="region of interest" description="Disordered" evidence="16">
    <location>
        <begin position="247"/>
        <end position="270"/>
    </location>
</feature>
<feature type="signal peptide" evidence="18">
    <location>
        <begin position="1"/>
        <end position="28"/>
    </location>
</feature>
<protein>
    <recommendedName>
        <fullName evidence="19">CFEM domain-containing protein</fullName>
    </recommendedName>
</protein>
<evidence type="ECO:0000256" key="10">
    <source>
        <dbReference type="ARBA" id="ARBA00023004"/>
    </source>
</evidence>
<evidence type="ECO:0000256" key="7">
    <source>
        <dbReference type="ARBA" id="ARBA00022622"/>
    </source>
</evidence>
<keyword evidence="5" id="KW-0964">Secreted</keyword>
<dbReference type="Proteomes" id="UP000054321">
    <property type="component" value="Unassembled WGS sequence"/>
</dbReference>
<organism evidence="20 21">
    <name type="scientific">Oidiodendron maius (strain Zn)</name>
    <dbReference type="NCBI Taxonomy" id="913774"/>
    <lineage>
        <taxon>Eukaryota</taxon>
        <taxon>Fungi</taxon>
        <taxon>Dikarya</taxon>
        <taxon>Ascomycota</taxon>
        <taxon>Pezizomycotina</taxon>
        <taxon>Leotiomycetes</taxon>
        <taxon>Leotiomycetes incertae sedis</taxon>
        <taxon>Myxotrichaceae</taxon>
        <taxon>Oidiodendron</taxon>
    </lineage>
</organism>
<dbReference type="InterPro" id="IPR051735">
    <property type="entry name" value="CFEM_domain"/>
</dbReference>
<dbReference type="AlphaFoldDB" id="A0A0C3CBD4"/>
<evidence type="ECO:0000313" key="21">
    <source>
        <dbReference type="Proteomes" id="UP000054321"/>
    </source>
</evidence>
<sequence>MKNPLNHLYSVAPYLLATVTFLSQQAHAIPGPPVATGFKAKSSVRSPPPTPNPKISTFALQHELAKRQAPYIITDAAGYSDMLGCARGCVLNAGNNNYAGCGDYSCICSHFYTTALLQMEACVTNACPGDASDLATASSIFSGYCSPGTAILAASTTPITKPYEITSAAGYRAMPTCAQYCVLNVDNDAYVDCANYACLCKNYAIASQLLSACITNRCTGDTSDIATASSIFSAYCAPAEAILRTTPAGSSPTTSGSSNNTPSSKGSSKLSPGGIVGIVIGGVVFVVILVGVFFRPQIVKCFTGQRNKEQTRDRHTVTT</sequence>
<evidence type="ECO:0000256" key="14">
    <source>
        <dbReference type="ARBA" id="ARBA00023288"/>
    </source>
</evidence>
<evidence type="ECO:0000256" key="9">
    <source>
        <dbReference type="ARBA" id="ARBA00022729"/>
    </source>
</evidence>
<keyword evidence="17" id="KW-0812">Transmembrane</keyword>
<comment type="caution">
    <text evidence="15">Lacks conserved residue(s) required for the propagation of feature annotation.</text>
</comment>
<keyword evidence="6" id="KW-0349">Heme</keyword>
<evidence type="ECO:0000256" key="11">
    <source>
        <dbReference type="ARBA" id="ARBA00023136"/>
    </source>
</evidence>
<keyword evidence="14" id="KW-0449">Lipoprotein</keyword>
<dbReference type="HOGENOM" id="CLU_871840_0_0_1"/>
<evidence type="ECO:0000256" key="3">
    <source>
        <dbReference type="ARBA" id="ARBA00010031"/>
    </source>
</evidence>
<keyword evidence="9 18" id="KW-0732">Signal</keyword>
<dbReference type="InParanoid" id="A0A0C3CBD4"/>
<gene>
    <name evidence="20" type="ORF">OIDMADRAFT_59296</name>
</gene>
<evidence type="ECO:0000256" key="5">
    <source>
        <dbReference type="ARBA" id="ARBA00022525"/>
    </source>
</evidence>
<comment type="similarity">
    <text evidence="3">Belongs to the RBT5 family.</text>
</comment>
<dbReference type="GO" id="GO:0098552">
    <property type="term" value="C:side of membrane"/>
    <property type="evidence" value="ECO:0007669"/>
    <property type="project" value="UniProtKB-KW"/>
</dbReference>
<keyword evidence="17" id="KW-1133">Transmembrane helix</keyword>
<dbReference type="GO" id="GO:0005886">
    <property type="term" value="C:plasma membrane"/>
    <property type="evidence" value="ECO:0007669"/>
    <property type="project" value="UniProtKB-SubCell"/>
</dbReference>
<evidence type="ECO:0000259" key="19">
    <source>
        <dbReference type="PROSITE" id="PS52012"/>
    </source>
</evidence>
<dbReference type="GO" id="GO:0005576">
    <property type="term" value="C:extracellular region"/>
    <property type="evidence" value="ECO:0007669"/>
    <property type="project" value="UniProtKB-SubCell"/>
</dbReference>
<evidence type="ECO:0000256" key="6">
    <source>
        <dbReference type="ARBA" id="ARBA00022617"/>
    </source>
</evidence>
<feature type="transmembrane region" description="Helical" evidence="17">
    <location>
        <begin position="273"/>
        <end position="294"/>
    </location>
</feature>
<evidence type="ECO:0000256" key="16">
    <source>
        <dbReference type="SAM" id="MobiDB-lite"/>
    </source>
</evidence>
<dbReference type="OrthoDB" id="5421290at2759"/>
<dbReference type="PROSITE" id="PS52012">
    <property type="entry name" value="CFEM"/>
    <property type="match status" value="1"/>
</dbReference>
<keyword evidence="21" id="KW-1185">Reference proteome</keyword>
<dbReference type="PANTHER" id="PTHR37928">
    <property type="entry name" value="CFEM DOMAIN PROTEIN (AFU_ORTHOLOGUE AFUA_6G14090)"/>
    <property type="match status" value="1"/>
</dbReference>
<dbReference type="InterPro" id="IPR008427">
    <property type="entry name" value="Extracellular_membr_CFEM_dom"/>
</dbReference>
<keyword evidence="11 17" id="KW-0472">Membrane</keyword>
<name>A0A0C3CBD4_OIDMZ</name>
<keyword evidence="4" id="KW-1003">Cell membrane</keyword>
<accession>A0A0C3CBD4</accession>
<keyword evidence="13" id="KW-0325">Glycoprotein</keyword>
<evidence type="ECO:0000256" key="8">
    <source>
        <dbReference type="ARBA" id="ARBA00022723"/>
    </source>
</evidence>
<proteinExistence type="inferred from homology"/>
<reference evidence="21" key="2">
    <citation type="submission" date="2015-01" db="EMBL/GenBank/DDBJ databases">
        <title>Evolutionary Origins and Diversification of the Mycorrhizal Mutualists.</title>
        <authorList>
            <consortium name="DOE Joint Genome Institute"/>
            <consortium name="Mycorrhizal Genomics Consortium"/>
            <person name="Kohler A."/>
            <person name="Kuo A."/>
            <person name="Nagy L.G."/>
            <person name="Floudas D."/>
            <person name="Copeland A."/>
            <person name="Barry K.W."/>
            <person name="Cichocki N."/>
            <person name="Veneault-Fourrey C."/>
            <person name="LaButti K."/>
            <person name="Lindquist E.A."/>
            <person name="Lipzen A."/>
            <person name="Lundell T."/>
            <person name="Morin E."/>
            <person name="Murat C."/>
            <person name="Riley R."/>
            <person name="Ohm R."/>
            <person name="Sun H."/>
            <person name="Tunlid A."/>
            <person name="Henrissat B."/>
            <person name="Grigoriev I.V."/>
            <person name="Hibbett D.S."/>
            <person name="Martin F."/>
        </authorList>
    </citation>
    <scope>NUCLEOTIDE SEQUENCE [LARGE SCALE GENOMIC DNA]</scope>
    <source>
        <strain evidence="21">Zn</strain>
    </source>
</reference>
<evidence type="ECO:0000256" key="2">
    <source>
        <dbReference type="ARBA" id="ARBA00004613"/>
    </source>
</evidence>
<reference evidence="20 21" key="1">
    <citation type="submission" date="2014-04" db="EMBL/GenBank/DDBJ databases">
        <authorList>
            <consortium name="DOE Joint Genome Institute"/>
            <person name="Kuo A."/>
            <person name="Martino E."/>
            <person name="Perotto S."/>
            <person name="Kohler A."/>
            <person name="Nagy L.G."/>
            <person name="Floudas D."/>
            <person name="Copeland A."/>
            <person name="Barry K.W."/>
            <person name="Cichocki N."/>
            <person name="Veneault-Fourrey C."/>
            <person name="LaButti K."/>
            <person name="Lindquist E.A."/>
            <person name="Lipzen A."/>
            <person name="Lundell T."/>
            <person name="Morin E."/>
            <person name="Murat C."/>
            <person name="Sun H."/>
            <person name="Tunlid A."/>
            <person name="Henrissat B."/>
            <person name="Grigoriev I.V."/>
            <person name="Hibbett D.S."/>
            <person name="Martin F."/>
            <person name="Nordberg H.P."/>
            <person name="Cantor M.N."/>
            <person name="Hua S.X."/>
        </authorList>
    </citation>
    <scope>NUCLEOTIDE SEQUENCE [LARGE SCALE GENOMIC DNA]</scope>
    <source>
        <strain evidence="20 21">Zn</strain>
    </source>
</reference>
<evidence type="ECO:0000256" key="17">
    <source>
        <dbReference type="SAM" id="Phobius"/>
    </source>
</evidence>
<feature type="domain" description="CFEM" evidence="19">
    <location>
        <begin position="149"/>
        <end position="263"/>
    </location>
</feature>
<dbReference type="EMBL" id="KN832885">
    <property type="protein sequence ID" value="KIM96228.1"/>
    <property type="molecule type" value="Genomic_DNA"/>
</dbReference>
<evidence type="ECO:0000256" key="15">
    <source>
        <dbReference type="PROSITE-ProRule" id="PRU01356"/>
    </source>
</evidence>
<keyword evidence="7" id="KW-0336">GPI-anchor</keyword>
<keyword evidence="8" id="KW-0479">Metal-binding</keyword>
<keyword evidence="10" id="KW-0408">Iron</keyword>
<evidence type="ECO:0000256" key="1">
    <source>
        <dbReference type="ARBA" id="ARBA00004609"/>
    </source>
</evidence>
<evidence type="ECO:0000256" key="13">
    <source>
        <dbReference type="ARBA" id="ARBA00023180"/>
    </source>
</evidence>